<dbReference type="PIRSF" id="PIRSF018297">
    <property type="entry name" value="Doc"/>
    <property type="match status" value="1"/>
</dbReference>
<dbReference type="EMBL" id="JBHRYA010000009">
    <property type="protein sequence ID" value="MFC3717046.1"/>
    <property type="molecule type" value="Genomic_DNA"/>
</dbReference>
<accession>A0ABV7XLL6</accession>
<gene>
    <name evidence="2" type="ORF">ACFONC_12860</name>
</gene>
<keyword evidence="3" id="KW-1185">Reference proteome</keyword>
<feature type="domain" description="Fido" evidence="1">
    <location>
        <begin position="7"/>
        <end position="125"/>
    </location>
</feature>
<evidence type="ECO:0000313" key="2">
    <source>
        <dbReference type="EMBL" id="MFC3717046.1"/>
    </source>
</evidence>
<dbReference type="InterPro" id="IPR036597">
    <property type="entry name" value="Fido-like_dom_sf"/>
</dbReference>
<dbReference type="RefSeq" id="WP_386744724.1">
    <property type="nucleotide sequence ID" value="NZ_JBHRYA010000009.1"/>
</dbReference>
<dbReference type="SUPFAM" id="SSF140931">
    <property type="entry name" value="Fic-like"/>
    <property type="match status" value="1"/>
</dbReference>
<organism evidence="2 3">
    <name type="scientific">Luteimonas soli</name>
    <dbReference type="NCBI Taxonomy" id="1648966"/>
    <lineage>
        <taxon>Bacteria</taxon>
        <taxon>Pseudomonadati</taxon>
        <taxon>Pseudomonadota</taxon>
        <taxon>Gammaproteobacteria</taxon>
        <taxon>Lysobacterales</taxon>
        <taxon>Lysobacteraceae</taxon>
        <taxon>Luteimonas</taxon>
    </lineage>
</organism>
<dbReference type="InterPro" id="IPR053737">
    <property type="entry name" value="Type_II_TA_Toxin"/>
</dbReference>
<protein>
    <submittedName>
        <fullName evidence="2">Type II toxin-antitoxin system death-on-curing family toxin</fullName>
    </submittedName>
</protein>
<proteinExistence type="predicted"/>
<name>A0ABV7XLL6_9GAMM</name>
<reference evidence="3" key="1">
    <citation type="journal article" date="2019" name="Int. J. Syst. Evol. Microbiol.">
        <title>The Global Catalogue of Microorganisms (GCM) 10K type strain sequencing project: providing services to taxonomists for standard genome sequencing and annotation.</title>
        <authorList>
            <consortium name="The Broad Institute Genomics Platform"/>
            <consortium name="The Broad Institute Genome Sequencing Center for Infectious Disease"/>
            <person name="Wu L."/>
            <person name="Ma J."/>
        </authorList>
    </citation>
    <scope>NUCLEOTIDE SEQUENCE [LARGE SCALE GENOMIC DNA]</scope>
    <source>
        <strain evidence="3">KCTC 42441</strain>
    </source>
</reference>
<evidence type="ECO:0000313" key="3">
    <source>
        <dbReference type="Proteomes" id="UP001595705"/>
    </source>
</evidence>
<dbReference type="InterPro" id="IPR003812">
    <property type="entry name" value="Fido"/>
</dbReference>
<dbReference type="Proteomes" id="UP001595705">
    <property type="component" value="Unassembled WGS sequence"/>
</dbReference>
<comment type="caution">
    <text evidence="2">The sequence shown here is derived from an EMBL/GenBank/DDBJ whole genome shotgun (WGS) entry which is preliminary data.</text>
</comment>
<dbReference type="InterPro" id="IPR006440">
    <property type="entry name" value="Doc"/>
</dbReference>
<dbReference type="PROSITE" id="PS51459">
    <property type="entry name" value="FIDO"/>
    <property type="match status" value="1"/>
</dbReference>
<dbReference type="PANTHER" id="PTHR39426:SF1">
    <property type="entry name" value="HOMOLOGY TO DEATH-ON-CURING PROTEIN OF PHAGE P1"/>
    <property type="match status" value="1"/>
</dbReference>
<evidence type="ECO:0000259" key="1">
    <source>
        <dbReference type="PROSITE" id="PS51459"/>
    </source>
</evidence>
<dbReference type="Pfam" id="PF02661">
    <property type="entry name" value="Fic"/>
    <property type="match status" value="1"/>
</dbReference>
<dbReference type="Gene3D" id="1.20.120.1870">
    <property type="entry name" value="Fic/DOC protein, Fido domain"/>
    <property type="match status" value="1"/>
</dbReference>
<dbReference type="PANTHER" id="PTHR39426">
    <property type="entry name" value="HOMOLOGY TO DEATH-ON-CURING PROTEIN OF PHAGE P1"/>
    <property type="match status" value="1"/>
</dbReference>
<sequence length="131" mass="14064">MRQWIWLSEAAVLAMHEDQLSEHGGGAGIRDRELLQTALSKPMQAASNGDPPPDLAALAAAYASGIAHLHPFVDGNNRTSLVAAETFIDLNAHRLDATDIECVEAWLALAAGDLDEATLAGWLRERLQPAE</sequence>